<accession>B1N6J8</accession>
<evidence type="ECO:0000313" key="1">
    <source>
        <dbReference type="EMBL" id="ABM53544.1"/>
    </source>
</evidence>
<organism evidence="1">
    <name type="scientific">uncultured beta proteobacterium CBNPD1 BAC clone 578</name>
    <dbReference type="NCBI Taxonomy" id="417305"/>
    <lineage>
        <taxon>Bacteria</taxon>
        <taxon>Pseudomonadati</taxon>
        <taxon>Pseudomonadota</taxon>
        <taxon>Betaproteobacteria</taxon>
        <taxon>environmental samples</taxon>
    </lineage>
</organism>
<name>B1N6J8_9PROT</name>
<dbReference type="AlphaFoldDB" id="B1N6J8"/>
<proteinExistence type="predicted"/>
<sequence>MIGTGILTCFPSATHLCLALGADSPYADERCVGNLALTARGLFTPFNATHVSIRTSDTSSRLHNPPSQAYRTLSYHAHCCASAASVTGLAPLHLPRRTTRSVSYYAFFK</sequence>
<dbReference type="EMBL" id="EF157669">
    <property type="protein sequence ID" value="ABM53544.1"/>
    <property type="molecule type" value="Genomic_DNA"/>
</dbReference>
<reference evidence="1" key="1">
    <citation type="journal article" date="2008" name="FEMS Microbiol. Ecol.">
        <title>Metagenomic analysis of a freshwater toxic cyanobacteria bloom.</title>
        <authorList>
            <person name="Pope P.B."/>
            <person name="Patel B.K."/>
        </authorList>
    </citation>
    <scope>NUCLEOTIDE SEQUENCE</scope>
</reference>
<protein>
    <submittedName>
        <fullName evidence="1">Uncharacterized protein</fullName>
    </submittedName>
</protein>